<dbReference type="InterPro" id="IPR044819">
    <property type="entry name" value="OBL-like"/>
</dbReference>
<accession>A0AAW0L507</accession>
<dbReference type="GO" id="GO:0004806">
    <property type="term" value="F:triacylglycerol lipase activity"/>
    <property type="evidence" value="ECO:0007669"/>
    <property type="project" value="InterPro"/>
</dbReference>
<name>A0AAW0L507_QUESU</name>
<dbReference type="PANTHER" id="PTHR46086:SF17">
    <property type="entry name" value="ALPHA_BETA-HYDROLASES SUPERFAMILY PROTEIN"/>
    <property type="match status" value="1"/>
</dbReference>
<dbReference type="AlphaFoldDB" id="A0AAW0L507"/>
<evidence type="ECO:0000313" key="2">
    <source>
        <dbReference type="Proteomes" id="UP000237347"/>
    </source>
</evidence>
<organism evidence="1 2">
    <name type="scientific">Quercus suber</name>
    <name type="common">Cork oak</name>
    <dbReference type="NCBI Taxonomy" id="58331"/>
    <lineage>
        <taxon>Eukaryota</taxon>
        <taxon>Viridiplantae</taxon>
        <taxon>Streptophyta</taxon>
        <taxon>Embryophyta</taxon>
        <taxon>Tracheophyta</taxon>
        <taxon>Spermatophyta</taxon>
        <taxon>Magnoliopsida</taxon>
        <taxon>eudicotyledons</taxon>
        <taxon>Gunneridae</taxon>
        <taxon>Pentapetalae</taxon>
        <taxon>rosids</taxon>
        <taxon>fabids</taxon>
        <taxon>Fagales</taxon>
        <taxon>Fagaceae</taxon>
        <taxon>Quercus</taxon>
    </lineage>
</organism>
<dbReference type="EMBL" id="PKMF04000163">
    <property type="protein sequence ID" value="KAK7845884.1"/>
    <property type="molecule type" value="Genomic_DNA"/>
</dbReference>
<evidence type="ECO:0000313" key="1">
    <source>
        <dbReference type="EMBL" id="KAK7845884.1"/>
    </source>
</evidence>
<protein>
    <submittedName>
        <fullName evidence="1">Uncharacterized protein</fullName>
    </submittedName>
</protein>
<comment type="caution">
    <text evidence="1">The sequence shown here is derived from an EMBL/GenBank/DDBJ whole genome shotgun (WGS) entry which is preliminary data.</text>
</comment>
<dbReference type="GO" id="GO:0006629">
    <property type="term" value="P:lipid metabolic process"/>
    <property type="evidence" value="ECO:0007669"/>
    <property type="project" value="InterPro"/>
</dbReference>
<dbReference type="Proteomes" id="UP000237347">
    <property type="component" value="Unassembled WGS sequence"/>
</dbReference>
<reference evidence="1 2" key="1">
    <citation type="journal article" date="2018" name="Sci. Data">
        <title>The draft genome sequence of cork oak.</title>
        <authorList>
            <person name="Ramos A.M."/>
            <person name="Usie A."/>
            <person name="Barbosa P."/>
            <person name="Barros P.M."/>
            <person name="Capote T."/>
            <person name="Chaves I."/>
            <person name="Simoes F."/>
            <person name="Abreu I."/>
            <person name="Carrasquinho I."/>
            <person name="Faro C."/>
            <person name="Guimaraes J.B."/>
            <person name="Mendonca D."/>
            <person name="Nobrega F."/>
            <person name="Rodrigues L."/>
            <person name="Saibo N.J.M."/>
            <person name="Varela M.C."/>
            <person name="Egas C."/>
            <person name="Matos J."/>
            <person name="Miguel C.M."/>
            <person name="Oliveira M.M."/>
            <person name="Ricardo C.P."/>
            <person name="Goncalves S."/>
        </authorList>
    </citation>
    <scope>NUCLEOTIDE SEQUENCE [LARGE SCALE GENOMIC DNA]</scope>
    <source>
        <strain evidence="2">cv. HL8</strain>
    </source>
</reference>
<dbReference type="PANTHER" id="PTHR46086">
    <property type="entry name" value="ALPHA/BETA-HYDROLASES SUPERFAMILY PROTEIN"/>
    <property type="match status" value="1"/>
</dbReference>
<sequence length="163" mass="18729">MACDKRFSSSYMLLKPEEVRFFDLIHILFSSDIEKRKFVDAPEGPTEESFGRSNVAMACDKRFSSSYMLLKPEEVRFFDLIHILFSSDIEKRKFVDAPEGPTEESFGRRWLMFVSILTQKFLQFVAKPLSFVGSTAEMGLNLVSSNRNLFVLLLNALRGQCAF</sequence>
<keyword evidence="2" id="KW-1185">Reference proteome</keyword>
<gene>
    <name evidence="1" type="ORF">CFP56_008768</name>
</gene>
<proteinExistence type="predicted"/>